<name>A0A2T0BDE7_9CLOT</name>
<dbReference type="Gene3D" id="3.20.20.370">
    <property type="entry name" value="Glycoside hydrolase/deacetylase"/>
    <property type="match status" value="1"/>
</dbReference>
<dbReference type="InterPro" id="IPR002509">
    <property type="entry name" value="NODB_dom"/>
</dbReference>
<dbReference type="RefSeq" id="WP_106060100.1">
    <property type="nucleotide sequence ID" value="NZ_PVXQ01000022.1"/>
</dbReference>
<evidence type="ECO:0000313" key="2">
    <source>
        <dbReference type="EMBL" id="PRR81930.1"/>
    </source>
</evidence>
<comment type="caution">
    <text evidence="2">The sequence shown here is derived from an EMBL/GenBank/DDBJ whole genome shotgun (WGS) entry which is preliminary data.</text>
</comment>
<keyword evidence="3" id="KW-1185">Reference proteome</keyword>
<dbReference type="EMBL" id="PVXQ01000022">
    <property type="protein sequence ID" value="PRR81930.1"/>
    <property type="molecule type" value="Genomic_DNA"/>
</dbReference>
<dbReference type="AlphaFoldDB" id="A0A2T0BDE7"/>
<dbReference type="GO" id="GO:0005975">
    <property type="term" value="P:carbohydrate metabolic process"/>
    <property type="evidence" value="ECO:0007669"/>
    <property type="project" value="InterPro"/>
</dbReference>
<dbReference type="OrthoDB" id="9806342at2"/>
<dbReference type="EC" id="3.5.1.-" evidence="2"/>
<sequence length="252" mass="29383">MRWRRFRAVFTIILIFSLIGGSYLLKEDNIQASNETYELPIFKVDREDKAISLTFDINWAQIDYINSILDTLDKYNVKATFFIMGGWVNYSDENLNKLKLIDERGHEIGNHSYMHPSFTKIGEGKIMEELKKTDEIIEKTIGKKPKLFRFPSGDYNDLSCKIVEEAGYIPIQWDVDSVDWKEQGEEVEYSRVKKKIKPGSIVLFHNNAKYTPSNLEKLLKEFSGEGYKFMPVGELIYSENAYIDKNGIQFRK</sequence>
<evidence type="ECO:0000313" key="3">
    <source>
        <dbReference type="Proteomes" id="UP000239471"/>
    </source>
</evidence>
<evidence type="ECO:0000259" key="1">
    <source>
        <dbReference type="PROSITE" id="PS51677"/>
    </source>
</evidence>
<dbReference type="PANTHER" id="PTHR10587:SF128">
    <property type="entry name" value="POLYSACCHARIDE DEACETYLASE PDAB-RELATED"/>
    <property type="match status" value="1"/>
</dbReference>
<feature type="domain" description="NodB homology" evidence="1">
    <location>
        <begin position="49"/>
        <end position="230"/>
    </location>
</feature>
<dbReference type="InterPro" id="IPR011330">
    <property type="entry name" value="Glyco_hydro/deAcase_b/a-brl"/>
</dbReference>
<keyword evidence="2" id="KW-0378">Hydrolase</keyword>
<organism evidence="2 3">
    <name type="scientific">Clostridium vincentii</name>
    <dbReference type="NCBI Taxonomy" id="52704"/>
    <lineage>
        <taxon>Bacteria</taxon>
        <taxon>Bacillati</taxon>
        <taxon>Bacillota</taxon>
        <taxon>Clostridia</taxon>
        <taxon>Eubacteriales</taxon>
        <taxon>Clostridiaceae</taxon>
        <taxon>Clostridium</taxon>
    </lineage>
</organism>
<accession>A0A2T0BDE7</accession>
<dbReference type="PANTHER" id="PTHR10587">
    <property type="entry name" value="GLYCOSYL TRANSFERASE-RELATED"/>
    <property type="match status" value="1"/>
</dbReference>
<dbReference type="GO" id="GO:0016020">
    <property type="term" value="C:membrane"/>
    <property type="evidence" value="ECO:0007669"/>
    <property type="project" value="TreeGrafter"/>
</dbReference>
<dbReference type="Proteomes" id="UP000239471">
    <property type="component" value="Unassembled WGS sequence"/>
</dbReference>
<proteinExistence type="predicted"/>
<dbReference type="CDD" id="cd10917">
    <property type="entry name" value="CE4_NodB_like_6s_7s"/>
    <property type="match status" value="1"/>
</dbReference>
<dbReference type="InterPro" id="IPR050248">
    <property type="entry name" value="Polysacc_deacetylase_ArnD"/>
</dbReference>
<dbReference type="SUPFAM" id="SSF88713">
    <property type="entry name" value="Glycoside hydrolase/deacetylase"/>
    <property type="match status" value="1"/>
</dbReference>
<dbReference type="Pfam" id="PF01522">
    <property type="entry name" value="Polysacc_deac_1"/>
    <property type="match status" value="1"/>
</dbReference>
<protein>
    <submittedName>
        <fullName evidence="2">Peptidoglycan-N-acetylmuramic acid deacetylase PdaC</fullName>
        <ecNumber evidence="2">3.5.1.-</ecNumber>
    </submittedName>
</protein>
<dbReference type="PROSITE" id="PS51677">
    <property type="entry name" value="NODB"/>
    <property type="match status" value="1"/>
</dbReference>
<dbReference type="GO" id="GO:0016810">
    <property type="term" value="F:hydrolase activity, acting on carbon-nitrogen (but not peptide) bonds"/>
    <property type="evidence" value="ECO:0007669"/>
    <property type="project" value="InterPro"/>
</dbReference>
<reference evidence="2 3" key="1">
    <citation type="submission" date="2018-03" db="EMBL/GenBank/DDBJ databases">
        <title>Genome sequence of Clostridium vincentii DSM 10228.</title>
        <authorList>
            <person name="Poehlein A."/>
            <person name="Daniel R."/>
        </authorList>
    </citation>
    <scope>NUCLEOTIDE SEQUENCE [LARGE SCALE GENOMIC DNA]</scope>
    <source>
        <strain evidence="2 3">DSM 10228</strain>
    </source>
</reference>
<gene>
    <name evidence="2" type="primary">pdaC</name>
    <name evidence="2" type="ORF">CLVI_21380</name>
</gene>